<dbReference type="AlphaFoldDB" id="A0A3Q8U2P6"/>
<dbReference type="KEGG" id="pory:EJA05_18235"/>
<dbReference type="OrthoDB" id="7017945at2"/>
<sequence length="200" mass="22497">MLSRSIPAILTLAATLLLGACATAPQPPAPPLGPVLPSTPQRSQWIEQTLAKDPLVKPKDKPAVYPNSDETVAKLRKERNLPVPDEYWALYKQNLDTLRADMQQQKVTGRAAYIAVYTDQLNRADDQTLQRLATAPDSLDKASSRAWTQRMVDRLLTYMADDNKATVTTLQNHMQRMALMDRQYKICALYSDCWDKPPSK</sequence>
<feature type="chain" id="PRO_5018559948" description="Lipoprotein" evidence="1">
    <location>
        <begin position="23"/>
        <end position="200"/>
    </location>
</feature>
<reference evidence="2 3" key="1">
    <citation type="submission" date="2018-12" db="EMBL/GenBank/DDBJ databases">
        <authorList>
            <person name="Li S."/>
            <person name="Yang R."/>
            <person name="Chen G."/>
            <person name="Zou L."/>
            <person name="Zhang C."/>
            <person name="Chen Y."/>
            <person name="Liu Z."/>
            <person name="Li Y."/>
            <person name="Yan Y."/>
            <person name="Huang M."/>
            <person name="Chen T."/>
        </authorList>
    </citation>
    <scope>NUCLEOTIDE SEQUENCE [LARGE SCALE GENOMIC DNA]</scope>
    <source>
        <strain evidence="2 3">1257</strain>
    </source>
</reference>
<evidence type="ECO:0000313" key="3">
    <source>
        <dbReference type="Proteomes" id="UP000268230"/>
    </source>
</evidence>
<dbReference type="EMBL" id="CP034338">
    <property type="protein sequence ID" value="AZL69534.1"/>
    <property type="molecule type" value="Genomic_DNA"/>
</dbReference>
<evidence type="ECO:0000313" key="2">
    <source>
        <dbReference type="EMBL" id="AZL69534.1"/>
    </source>
</evidence>
<proteinExistence type="predicted"/>
<evidence type="ECO:0008006" key="4">
    <source>
        <dbReference type="Google" id="ProtNLM"/>
    </source>
</evidence>
<evidence type="ECO:0000256" key="1">
    <source>
        <dbReference type="SAM" id="SignalP"/>
    </source>
</evidence>
<dbReference type="PROSITE" id="PS51257">
    <property type="entry name" value="PROKAR_LIPOPROTEIN"/>
    <property type="match status" value="1"/>
</dbReference>
<keyword evidence="1" id="KW-0732">Signal</keyword>
<feature type="signal peptide" evidence="1">
    <location>
        <begin position="1"/>
        <end position="22"/>
    </location>
</feature>
<name>A0A3Q8U2P6_9PSED</name>
<organism evidence="2 3">
    <name type="scientific">Pseudomonas entomophila</name>
    <dbReference type="NCBI Taxonomy" id="312306"/>
    <lineage>
        <taxon>Bacteria</taxon>
        <taxon>Pseudomonadati</taxon>
        <taxon>Pseudomonadota</taxon>
        <taxon>Gammaproteobacteria</taxon>
        <taxon>Pseudomonadales</taxon>
        <taxon>Pseudomonadaceae</taxon>
        <taxon>Pseudomonas</taxon>
    </lineage>
</organism>
<dbReference type="Proteomes" id="UP000268230">
    <property type="component" value="Chromosome"/>
</dbReference>
<accession>A0A3Q8U2P6</accession>
<protein>
    <recommendedName>
        <fullName evidence="4">Lipoprotein</fullName>
    </recommendedName>
</protein>
<gene>
    <name evidence="2" type="ORF">EJA05_18235</name>
</gene>